<dbReference type="Proteomes" id="UP000230859">
    <property type="component" value="Unassembled WGS sequence"/>
</dbReference>
<evidence type="ECO:0000313" key="2">
    <source>
        <dbReference type="Proteomes" id="UP000230859"/>
    </source>
</evidence>
<proteinExistence type="predicted"/>
<dbReference type="AlphaFoldDB" id="A0A2H0LP04"/>
<gene>
    <name evidence="1" type="ORF">COV74_09660</name>
</gene>
<accession>A0A2H0LP04</accession>
<sequence length="526" mass="59476">MISYQKRLKERIKVSKAWTDFLLKSGRRERVFDPAEITQFHLQSHPQAQLVLPQQLTPCLFQAYYGQVDAQTIVPNENTPCAHSFVPYFCGTTYPILYNFFARNYGIRDPILYRFIILNEGHPVWLSQKIIAADTVFLFDDPGLSEKTLPPYGVLLVQAFHPRIKTIANQLRYFGCYLNENRTIVSGVHSLPPPLHGVSKTLKPSYRSFGPIDAKIFYHTCRNSMVPASGMTHNGNHLVPLSVSTKLIGNTGFMTIHSTDETCPSSIWHEGPTDNRVTEKKNGAKQIYPLQTAFAVPDFKTHAPLILIQASQIGFQPSEVEIKALDNQNQPLSSKIIKIQESQTTIDLMEVFSDAPLNGLINFIVDFKRNRGEFEKNPACYLHLYYRTGKAYADQVHSHFSIGYANDPLRKPKSYRCRKFAPITKNLGLKHLYSIIGVGGKTNLGENMYVYLRILTDTRAERVLKIALKPQGVTNISGEKILESINNDIDRVGIVQLEYDDTNYNASWFALSEKSGHLCVDHFTGG</sequence>
<evidence type="ECO:0000313" key="1">
    <source>
        <dbReference type="EMBL" id="PIQ85215.1"/>
    </source>
</evidence>
<organism evidence="1 2">
    <name type="scientific">Candidatus Abzuiibacterium crystallinum</name>
    <dbReference type="NCBI Taxonomy" id="1974748"/>
    <lineage>
        <taxon>Bacteria</taxon>
        <taxon>Pseudomonadati</taxon>
        <taxon>Candidatus Omnitrophota</taxon>
        <taxon>Candidatus Abzuiibacterium</taxon>
    </lineage>
</organism>
<dbReference type="EMBL" id="PCVY01000072">
    <property type="protein sequence ID" value="PIQ85215.1"/>
    <property type="molecule type" value="Genomic_DNA"/>
</dbReference>
<comment type="caution">
    <text evidence="1">The sequence shown here is derived from an EMBL/GenBank/DDBJ whole genome shotgun (WGS) entry which is preliminary data.</text>
</comment>
<reference evidence="1 2" key="1">
    <citation type="submission" date="2017-09" db="EMBL/GenBank/DDBJ databases">
        <title>Depth-based differentiation of microbial function through sediment-hosted aquifers and enrichment of novel symbionts in the deep terrestrial subsurface.</title>
        <authorList>
            <person name="Probst A.J."/>
            <person name="Ladd B."/>
            <person name="Jarett J.K."/>
            <person name="Geller-Mcgrath D.E."/>
            <person name="Sieber C.M."/>
            <person name="Emerson J.B."/>
            <person name="Anantharaman K."/>
            <person name="Thomas B.C."/>
            <person name="Malmstrom R."/>
            <person name="Stieglmeier M."/>
            <person name="Klingl A."/>
            <person name="Woyke T."/>
            <person name="Ryan C.M."/>
            <person name="Banfield J.F."/>
        </authorList>
    </citation>
    <scope>NUCLEOTIDE SEQUENCE [LARGE SCALE GENOMIC DNA]</scope>
    <source>
        <strain evidence="1">CG11_big_fil_rev_8_21_14_0_20_45_26</strain>
    </source>
</reference>
<name>A0A2H0LP04_9BACT</name>
<protein>
    <submittedName>
        <fullName evidence="1">Uncharacterized protein</fullName>
    </submittedName>
</protein>